<dbReference type="InterPro" id="IPR002837">
    <property type="entry name" value="DUF123"/>
</dbReference>
<evidence type="ECO:0000313" key="1">
    <source>
        <dbReference type="EMBL" id="KPJ48283.1"/>
    </source>
</evidence>
<protein>
    <submittedName>
        <fullName evidence="1">Uncharacterized protein</fullName>
    </submittedName>
</protein>
<dbReference type="Pfam" id="PF01986">
    <property type="entry name" value="DUF123"/>
    <property type="match status" value="1"/>
</dbReference>
<gene>
    <name evidence="1" type="ORF">AMJ40_07785</name>
</gene>
<evidence type="ECO:0000313" key="2">
    <source>
        <dbReference type="Proteomes" id="UP000051124"/>
    </source>
</evidence>
<accession>A0A0S7WDR2</accession>
<sequence length="114" mass="12645">MLAPPKEYYSLPVSTDSTLVLWMNLAIRHGVEGRNLRHQSRVKNCPCHIDALLKYWKSIARFHVFTSESDGESRLAKAPGERLSSVSGFGCSDCGCESHLFCRGFEGGDDKKGP</sequence>
<dbReference type="EMBL" id="LIZT01000128">
    <property type="protein sequence ID" value="KPJ48283.1"/>
    <property type="molecule type" value="Genomic_DNA"/>
</dbReference>
<name>A0A0S7WDR2_UNCT6</name>
<proteinExistence type="predicted"/>
<dbReference type="AlphaFoldDB" id="A0A0S7WDR2"/>
<dbReference type="Proteomes" id="UP000051124">
    <property type="component" value="Unassembled WGS sequence"/>
</dbReference>
<reference evidence="1 2" key="1">
    <citation type="journal article" date="2015" name="Microbiome">
        <title>Genomic resolution of linkages in carbon, nitrogen, and sulfur cycling among widespread estuary sediment bacteria.</title>
        <authorList>
            <person name="Baker B.J."/>
            <person name="Lazar C.S."/>
            <person name="Teske A.P."/>
            <person name="Dick G.J."/>
        </authorList>
    </citation>
    <scope>NUCLEOTIDE SEQUENCE [LARGE SCALE GENOMIC DNA]</scope>
    <source>
        <strain evidence="1">DG_26</strain>
    </source>
</reference>
<organism evidence="1 2">
    <name type="scientific">candidate division TA06 bacterium DG_26</name>
    <dbReference type="NCBI Taxonomy" id="1703771"/>
    <lineage>
        <taxon>Bacteria</taxon>
        <taxon>Bacteria division TA06</taxon>
    </lineage>
</organism>
<comment type="caution">
    <text evidence="1">The sequence shown here is derived from an EMBL/GenBank/DDBJ whole genome shotgun (WGS) entry which is preliminary data.</text>
</comment>